<dbReference type="Pfam" id="PF03815">
    <property type="entry name" value="LCCL"/>
    <property type="match status" value="1"/>
</dbReference>
<evidence type="ECO:0000313" key="6">
    <source>
        <dbReference type="Proteomes" id="UP000663860"/>
    </source>
</evidence>
<evidence type="ECO:0000313" key="5">
    <source>
        <dbReference type="EMBL" id="CAF1102629.1"/>
    </source>
</evidence>
<dbReference type="GO" id="GO:0030169">
    <property type="term" value="F:low-density lipoprotein particle binding"/>
    <property type="evidence" value="ECO:0007669"/>
    <property type="project" value="TreeGrafter"/>
</dbReference>
<sequence length="878" mass="99962">MYASSYACSTPITIETSDVNQVIENIFAMDCDDGVDNNIWGHAIFGQSMAYALSPECAGRSQNLIREKPGQFYLSPICFMTFDNVTGTSNSAYPNASILICPSSCYTMKYLTNQNAYPIFGNETYSGNSLVCKSAMHDGRVAPWNGENSPVLIQNNSIQSAIFPSVLRNGIHSAKSTSLSYNTYTFVNNRINETSILDIAIEHRGFLYPQDESSSITCRSKNDLYSIEPINIDLGWKTWSENRLKYFTTPSNMTRNDALTFCLNNNGTLMYWANQTEQNILQNEILPTIYQLFRYERNSIGNNTLSFYIGLTRINQIKQWQSHIINYNENIFQINVTSFNNSQDDYCTIIQTSSANPQLFTIYAQQCNDINTIAYPLCRLTPSVMNEQNEFIYRLELDTQSGNLTGVINFCSELGGYPIYANNAYEWQIVQDPNFSENYVYTGLISQTKQVNNAYWMPRNISYNSSLNYLMFAPFRGDADRTGFHLSKANDESYYLLYDINPYTTLNNLRFCRKDSIKTLIEQSSSCHSNQCTTKCLNITLPNQSDDLRFGFYGCFPKTSLASIVYTQSFPRYGDFIRPELPMDYSVNLRRNYTDSLILNFNQTDKDLRSVCYEYLNMDMLSTLNDTLRLNCVYSSTNNITISGISFKKNFNSLISIGYDGRRISSHHTRFIDYYDSGSRCHYQGIYHPYINQCICAPGFYGNQCENSCPAGYYGQNCDFHCYGDDDYCKGLLICLPDPYGCSCYSGWYGTHCNLTCPSNLYGPDCSYQCSCPSCNRFSGVCNCIGTECHQGEYSRNDIESRCSSSTNLALLIAVPIASVIILIGIIGGLLYWRKRRASDEENLFQNSGVRFSSTSYQSSMRQNQFDRDYNNILSERL</sequence>
<evidence type="ECO:0000256" key="2">
    <source>
        <dbReference type="PROSITE-ProRule" id="PRU00076"/>
    </source>
</evidence>
<keyword evidence="1 2" id="KW-0245">EGF-like domain</keyword>
<feature type="transmembrane region" description="Helical" evidence="3">
    <location>
        <begin position="809"/>
        <end position="833"/>
    </location>
</feature>
<comment type="caution">
    <text evidence="2">Lacks conserved residue(s) required for the propagation of feature annotation.</text>
</comment>
<dbReference type="CDD" id="cd00037">
    <property type="entry name" value="CLECT"/>
    <property type="match status" value="1"/>
</dbReference>
<dbReference type="Pfam" id="PF00059">
    <property type="entry name" value="Lectin_C"/>
    <property type="match status" value="1"/>
</dbReference>
<keyword evidence="3" id="KW-0812">Transmembrane</keyword>
<proteinExistence type="predicted"/>
<evidence type="ECO:0000256" key="3">
    <source>
        <dbReference type="SAM" id="Phobius"/>
    </source>
</evidence>
<dbReference type="Gene3D" id="2.170.300.10">
    <property type="entry name" value="Tie2 ligand-binding domain superfamily"/>
    <property type="match status" value="1"/>
</dbReference>
<dbReference type="GO" id="GO:0005044">
    <property type="term" value="F:scavenger receptor activity"/>
    <property type="evidence" value="ECO:0007669"/>
    <property type="project" value="InterPro"/>
</dbReference>
<dbReference type="GO" id="GO:0007157">
    <property type="term" value="P:heterophilic cell-cell adhesion via plasma membrane cell adhesion molecules"/>
    <property type="evidence" value="ECO:0007669"/>
    <property type="project" value="TreeGrafter"/>
</dbReference>
<evidence type="ECO:0000256" key="1">
    <source>
        <dbReference type="ARBA" id="ARBA00022536"/>
    </source>
</evidence>
<dbReference type="PROSITE" id="PS50026">
    <property type="entry name" value="EGF_3"/>
    <property type="match status" value="1"/>
</dbReference>
<evidence type="ECO:0000259" key="4">
    <source>
        <dbReference type="PROSITE" id="PS50026"/>
    </source>
</evidence>
<protein>
    <recommendedName>
        <fullName evidence="4">EGF-like domain-containing protein</fullName>
    </recommendedName>
</protein>
<dbReference type="Gene3D" id="3.10.100.10">
    <property type="entry name" value="Mannose-Binding Protein A, subunit A"/>
    <property type="match status" value="1"/>
</dbReference>
<dbReference type="Proteomes" id="UP000663860">
    <property type="component" value="Unassembled WGS sequence"/>
</dbReference>
<dbReference type="EMBL" id="CAJNOE010000264">
    <property type="protein sequence ID" value="CAF1102629.1"/>
    <property type="molecule type" value="Genomic_DNA"/>
</dbReference>
<dbReference type="InterPro" id="IPR016187">
    <property type="entry name" value="CTDL_fold"/>
</dbReference>
<reference evidence="5" key="1">
    <citation type="submission" date="2021-02" db="EMBL/GenBank/DDBJ databases">
        <authorList>
            <person name="Nowell W R."/>
        </authorList>
    </citation>
    <scope>NUCLEOTIDE SEQUENCE</scope>
</reference>
<dbReference type="InterPro" id="IPR000742">
    <property type="entry name" value="EGF"/>
</dbReference>
<dbReference type="InterPro" id="IPR042635">
    <property type="entry name" value="MEGF10/SREC1/2-like"/>
</dbReference>
<dbReference type="PANTHER" id="PTHR24043">
    <property type="entry name" value="SCAVENGER RECEPTOR CLASS F"/>
    <property type="match status" value="1"/>
</dbReference>
<dbReference type="InterPro" id="IPR016186">
    <property type="entry name" value="C-type_lectin-like/link_sf"/>
</dbReference>
<dbReference type="GO" id="GO:0016322">
    <property type="term" value="P:neuron remodeling"/>
    <property type="evidence" value="ECO:0007669"/>
    <property type="project" value="TreeGrafter"/>
</dbReference>
<accession>A0A814P9H8</accession>
<dbReference type="SUPFAM" id="SSF56436">
    <property type="entry name" value="C-type lectin-like"/>
    <property type="match status" value="1"/>
</dbReference>
<dbReference type="GO" id="GO:0016020">
    <property type="term" value="C:membrane"/>
    <property type="evidence" value="ECO:0007669"/>
    <property type="project" value="TreeGrafter"/>
</dbReference>
<dbReference type="GO" id="GO:0010976">
    <property type="term" value="P:positive regulation of neuron projection development"/>
    <property type="evidence" value="ECO:0007669"/>
    <property type="project" value="TreeGrafter"/>
</dbReference>
<dbReference type="InterPro" id="IPR004043">
    <property type="entry name" value="LCCL"/>
</dbReference>
<dbReference type="InterPro" id="IPR001304">
    <property type="entry name" value="C-type_lectin-like"/>
</dbReference>
<keyword evidence="2" id="KW-1015">Disulfide bond</keyword>
<comment type="caution">
    <text evidence="5">The sequence shown here is derived from an EMBL/GenBank/DDBJ whole genome shotgun (WGS) entry which is preliminary data.</text>
</comment>
<feature type="domain" description="EGF-like" evidence="4">
    <location>
        <begin position="673"/>
        <end position="706"/>
    </location>
</feature>
<dbReference type="AlphaFoldDB" id="A0A814P9H8"/>
<name>A0A814P9H8_9BILA</name>
<dbReference type="InterPro" id="IPR009030">
    <property type="entry name" value="Growth_fac_rcpt_cys_sf"/>
</dbReference>
<dbReference type="PANTHER" id="PTHR24043:SF0">
    <property type="entry name" value="SCAVENGER RECEPTOR CLASS F MEMBER 1"/>
    <property type="match status" value="1"/>
</dbReference>
<dbReference type="SUPFAM" id="SSF69848">
    <property type="entry name" value="LCCL domain"/>
    <property type="match status" value="1"/>
</dbReference>
<organism evidence="5 6">
    <name type="scientific">Adineta steineri</name>
    <dbReference type="NCBI Taxonomy" id="433720"/>
    <lineage>
        <taxon>Eukaryota</taxon>
        <taxon>Metazoa</taxon>
        <taxon>Spiralia</taxon>
        <taxon>Gnathifera</taxon>
        <taxon>Rotifera</taxon>
        <taxon>Eurotatoria</taxon>
        <taxon>Bdelloidea</taxon>
        <taxon>Adinetida</taxon>
        <taxon>Adinetidae</taxon>
        <taxon>Adineta</taxon>
    </lineage>
</organism>
<dbReference type="GO" id="GO:0016358">
    <property type="term" value="P:dendrite development"/>
    <property type="evidence" value="ECO:0007669"/>
    <property type="project" value="TreeGrafter"/>
</dbReference>
<gene>
    <name evidence="5" type="ORF">IZO911_LOCUS23133</name>
</gene>
<feature type="disulfide bond" evidence="2">
    <location>
        <begin position="696"/>
        <end position="705"/>
    </location>
</feature>
<dbReference type="SUPFAM" id="SSF57184">
    <property type="entry name" value="Growth factor receptor domain"/>
    <property type="match status" value="1"/>
</dbReference>
<dbReference type="Gene3D" id="2.170.130.20">
    <property type="entry name" value="LCCL-like domain"/>
    <property type="match status" value="1"/>
</dbReference>
<dbReference type="PROSITE" id="PS00022">
    <property type="entry name" value="EGF_1"/>
    <property type="match status" value="1"/>
</dbReference>
<dbReference type="InterPro" id="IPR036609">
    <property type="entry name" value="LCCL_sf"/>
</dbReference>
<keyword evidence="3" id="KW-0472">Membrane</keyword>
<keyword evidence="3" id="KW-1133">Transmembrane helix</keyword>